<sequence length="309" mass="32382">MRSTAVLSLYAFVTVATASQIVSNSPAFTAAGRKGCITASSNADNAAVVIQDCNTTVAGQDWAYTPLSGALQQLRVLGDKCLDVTGGVNADGTKLQIFTCTTGNTNQLWLNFGDHTFQWSGTNKCVDLTDTNTNNGNQLQIFSCTPGNTNQQWTDQPIAPPTGGVRLREPSTTVPVCLTAVSNADNAALTLDHCGSPPAGANDTWVIPAPGTSGPITTFGGTKCLDVPNGNPANGNLLQVFTCVAGNTNQVWTVGAVAGKRQLSWSLPGQSSKCVDVKDSVLSPTGNAQIQIWDCDAGNLNTNQWWFPQ</sequence>
<feature type="signal peptide" evidence="3">
    <location>
        <begin position="1"/>
        <end position="18"/>
    </location>
</feature>
<evidence type="ECO:0000256" key="3">
    <source>
        <dbReference type="SAM" id="SignalP"/>
    </source>
</evidence>
<keyword evidence="6" id="KW-1185">Reference proteome</keyword>
<feature type="chain" id="PRO_5040481574" description="Ricin B lectin domain-containing protein" evidence="3">
    <location>
        <begin position="19"/>
        <end position="309"/>
    </location>
</feature>
<feature type="domain" description="Ricin B lectin" evidence="4">
    <location>
        <begin position="25"/>
        <end position="156"/>
    </location>
</feature>
<dbReference type="SUPFAM" id="SSF50370">
    <property type="entry name" value="Ricin B-like lectins"/>
    <property type="match status" value="2"/>
</dbReference>
<feature type="domain" description="Ricin B lectin" evidence="4">
    <location>
        <begin position="168"/>
        <end position="308"/>
    </location>
</feature>
<evidence type="ECO:0000256" key="2">
    <source>
        <dbReference type="ARBA" id="ARBA00023157"/>
    </source>
</evidence>
<comment type="caution">
    <text evidence="5">The sequence shown here is derived from an EMBL/GenBank/DDBJ whole genome shotgun (WGS) entry which is preliminary data.</text>
</comment>
<dbReference type="KEGG" id="more:E1B28_012025"/>
<dbReference type="InterPro" id="IPR000772">
    <property type="entry name" value="Ricin_B_lectin"/>
</dbReference>
<dbReference type="GeneID" id="66081100"/>
<evidence type="ECO:0000313" key="6">
    <source>
        <dbReference type="Proteomes" id="UP001049176"/>
    </source>
</evidence>
<dbReference type="SMART" id="SM00458">
    <property type="entry name" value="RICIN"/>
    <property type="match status" value="2"/>
</dbReference>
<dbReference type="PANTHER" id="PTHR11675">
    <property type="entry name" value="N-ACETYLGALACTOSAMINYLTRANSFERASE"/>
    <property type="match status" value="1"/>
</dbReference>
<keyword evidence="3" id="KW-0732">Signal</keyword>
<dbReference type="GO" id="GO:0006493">
    <property type="term" value="P:protein O-linked glycosylation"/>
    <property type="evidence" value="ECO:0007669"/>
    <property type="project" value="TreeGrafter"/>
</dbReference>
<dbReference type="AlphaFoldDB" id="A0A9P7RQM1"/>
<dbReference type="CDD" id="cd00161">
    <property type="entry name" value="beta-trefoil_Ricin-like"/>
    <property type="match status" value="2"/>
</dbReference>
<accession>A0A9P7RQM1</accession>
<dbReference type="RefSeq" id="XP_043004457.1">
    <property type="nucleotide sequence ID" value="XM_043157091.1"/>
</dbReference>
<dbReference type="Pfam" id="PF00652">
    <property type="entry name" value="Ricin_B_lectin"/>
    <property type="match status" value="2"/>
</dbReference>
<dbReference type="InterPro" id="IPR035992">
    <property type="entry name" value="Ricin_B-like_lectins"/>
</dbReference>
<reference evidence="5" key="1">
    <citation type="journal article" date="2021" name="Genome Biol. Evol.">
        <title>The assembled and annotated genome of the fairy-ring fungus Marasmius oreades.</title>
        <authorList>
            <person name="Hiltunen M."/>
            <person name="Ament-Velasquez S.L."/>
            <person name="Johannesson H."/>
        </authorList>
    </citation>
    <scope>NUCLEOTIDE SEQUENCE</scope>
    <source>
        <strain evidence="5">03SP1</strain>
    </source>
</reference>
<dbReference type="EMBL" id="CM032188">
    <property type="protein sequence ID" value="KAG7087986.1"/>
    <property type="molecule type" value="Genomic_DNA"/>
</dbReference>
<dbReference type="PANTHER" id="PTHR11675:SF126">
    <property type="entry name" value="RICIN B LECTIN DOMAIN-CONTAINING PROTEIN"/>
    <property type="match status" value="1"/>
</dbReference>
<dbReference type="OrthoDB" id="6770063at2759"/>
<protein>
    <recommendedName>
        <fullName evidence="4">Ricin B lectin domain-containing protein</fullName>
    </recommendedName>
</protein>
<keyword evidence="2" id="KW-1015">Disulfide bond</keyword>
<dbReference type="PROSITE" id="PS50231">
    <property type="entry name" value="RICIN_B_LECTIN"/>
    <property type="match status" value="2"/>
</dbReference>
<dbReference type="GO" id="GO:0004653">
    <property type="term" value="F:polypeptide N-acetylgalactosaminyltransferase activity"/>
    <property type="evidence" value="ECO:0007669"/>
    <property type="project" value="TreeGrafter"/>
</dbReference>
<dbReference type="Proteomes" id="UP001049176">
    <property type="component" value="Chromosome 8"/>
</dbReference>
<evidence type="ECO:0000313" key="5">
    <source>
        <dbReference type="EMBL" id="KAG7087986.1"/>
    </source>
</evidence>
<name>A0A9P7RQM1_9AGAR</name>
<proteinExistence type="predicted"/>
<keyword evidence="1" id="KW-0430">Lectin</keyword>
<evidence type="ECO:0000256" key="1">
    <source>
        <dbReference type="ARBA" id="ARBA00022734"/>
    </source>
</evidence>
<evidence type="ECO:0000259" key="4">
    <source>
        <dbReference type="SMART" id="SM00458"/>
    </source>
</evidence>
<dbReference type="Gene3D" id="2.80.10.50">
    <property type="match status" value="3"/>
</dbReference>
<gene>
    <name evidence="5" type="ORF">E1B28_012025</name>
</gene>
<organism evidence="5 6">
    <name type="scientific">Marasmius oreades</name>
    <name type="common">fairy-ring Marasmius</name>
    <dbReference type="NCBI Taxonomy" id="181124"/>
    <lineage>
        <taxon>Eukaryota</taxon>
        <taxon>Fungi</taxon>
        <taxon>Dikarya</taxon>
        <taxon>Basidiomycota</taxon>
        <taxon>Agaricomycotina</taxon>
        <taxon>Agaricomycetes</taxon>
        <taxon>Agaricomycetidae</taxon>
        <taxon>Agaricales</taxon>
        <taxon>Marasmiineae</taxon>
        <taxon>Marasmiaceae</taxon>
        <taxon>Marasmius</taxon>
    </lineage>
</organism>
<dbReference type="GO" id="GO:0030246">
    <property type="term" value="F:carbohydrate binding"/>
    <property type="evidence" value="ECO:0007669"/>
    <property type="project" value="UniProtKB-KW"/>
</dbReference>